<name>A0A8R1DG27_CAEJA</name>
<organism evidence="3 4">
    <name type="scientific">Caenorhabditis japonica</name>
    <dbReference type="NCBI Taxonomy" id="281687"/>
    <lineage>
        <taxon>Eukaryota</taxon>
        <taxon>Metazoa</taxon>
        <taxon>Ecdysozoa</taxon>
        <taxon>Nematoda</taxon>
        <taxon>Chromadorea</taxon>
        <taxon>Rhabditida</taxon>
        <taxon>Rhabditina</taxon>
        <taxon>Rhabditomorpha</taxon>
        <taxon>Rhabditoidea</taxon>
        <taxon>Rhabditidae</taxon>
        <taxon>Peloderinae</taxon>
        <taxon>Caenorhabditis</taxon>
    </lineage>
</organism>
<dbReference type="EnsemblMetazoa" id="CJA01341b.1">
    <property type="protein sequence ID" value="CJA01341b.1"/>
    <property type="gene ID" value="WBGene00120545"/>
</dbReference>
<keyword evidence="4" id="KW-1185">Reference proteome</keyword>
<sequence>MLLIADNVHFEQFVHNIELLTRFANGIALQSQIYNDFTNTTAYYLKFDKKQFRTIRRLPTGQIYETIKSLYEKSQEIEFDPKMKQVNEGLKWMEPMMKITADLLAATVNLLELFSNVNTSVVRIRNVMKRISEQFDKSNTLLKGLFKQKHLKVSEAADKFDLIGLDHPDSLTLQQESLDKMFPNTEDIEKMYSNLETEWMRNLIEVSAGKNGTKKVKRALDPLVQYTHKVIQISKIKKKLFGTNWTSTMKRMLPLFQKINELEKWWDNGRVDGQFAVPSDLFEPFLKCVTELPQLSTSVDKPKVMKLLNETIQINTQKLLNDTEEFINSWRTDGVLSPESKKMIELGIGHDVAGRFWSSLISLEMIKSHFEKQEFFENLVRIEVNEKHGEFARRWSKSYRNGIIRLIKDMKKMKDAIRKYEDEEHGLKGVFEMFSEASKIRGVPIQWRGVDALNITLIQKFRELANRNDLDFSSHSAHFNSAASEVTTLREFLESLKDPILLVLNFPISTVILTIGALLISIFLLLVVGFFLTSNGRKRWRKFYLKRWGSNEDLEQCWRYSFWTDQISNKNMLCEAVREINYEHVKALVEKGAYINPYNSFGNTPLHASTKYGHVKIVEILLMNGADRGAYNTNNRTPEQMNEMVSKNVTTSRLNTSNEPTDRRKPSMVEDIERLYRKYDNKTFKPRIPDLLPIMAYHVKIDSKITNSKVDAFTVKFKGMVTDQMSGVTHLVVPTSSFGVLITDDFNYIMCVFLPTILMQEQWLGACLDNKSNLRDDYKWRVQNVEYMGKIYKTVVKWARWVHKQSIPYLFGVQFYMTDDAHSDASVGNQLKPLVEMHGATLCDEVPVKENYNPGSHPFHHFHRGPLFIIHSHMDNQFEHLRNDSMFTLMTIHQFIVFMLEMHVKYDPERKPPIPVYNEDFTILNATSSRM</sequence>
<evidence type="ECO:0000313" key="3">
    <source>
        <dbReference type="EnsemblMetazoa" id="CJA01341b.1"/>
    </source>
</evidence>
<evidence type="ECO:0000256" key="2">
    <source>
        <dbReference type="SAM" id="Phobius"/>
    </source>
</evidence>
<dbReference type="SMART" id="SM00248">
    <property type="entry name" value="ANK"/>
    <property type="match status" value="2"/>
</dbReference>
<reference evidence="3" key="2">
    <citation type="submission" date="2022-06" db="UniProtKB">
        <authorList>
            <consortium name="EnsemblMetazoa"/>
        </authorList>
    </citation>
    <scope>IDENTIFICATION</scope>
    <source>
        <strain evidence="3">DF5081</strain>
    </source>
</reference>
<keyword evidence="2" id="KW-0812">Transmembrane</keyword>
<dbReference type="PROSITE" id="PS50297">
    <property type="entry name" value="ANK_REP_REGION"/>
    <property type="match status" value="1"/>
</dbReference>
<dbReference type="Gene3D" id="1.25.40.20">
    <property type="entry name" value="Ankyrin repeat-containing domain"/>
    <property type="match status" value="1"/>
</dbReference>
<dbReference type="SUPFAM" id="SSF52113">
    <property type="entry name" value="BRCT domain"/>
    <property type="match status" value="1"/>
</dbReference>
<dbReference type="SUPFAM" id="SSF48403">
    <property type="entry name" value="Ankyrin repeat"/>
    <property type="match status" value="1"/>
</dbReference>
<protein>
    <submittedName>
        <fullName evidence="3">ANK_REP_REGION domain-containing protein</fullName>
    </submittedName>
</protein>
<dbReference type="Proteomes" id="UP000005237">
    <property type="component" value="Unassembled WGS sequence"/>
</dbReference>
<dbReference type="PROSITE" id="PS50088">
    <property type="entry name" value="ANK_REPEAT"/>
    <property type="match status" value="1"/>
</dbReference>
<dbReference type="PANTHER" id="PTHR22956:SF17">
    <property type="entry name" value="ANKYRIN REPEAT-CONTAINING PROTEIN F37A4.4-RELATED"/>
    <property type="match status" value="1"/>
</dbReference>
<dbReference type="AlphaFoldDB" id="A0A8R1DG27"/>
<dbReference type="PANTHER" id="PTHR22956">
    <property type="entry name" value="ANKYRIN REPEAT-CONTAINING PROTEIN F37A4.4-RELATED-RELATED"/>
    <property type="match status" value="1"/>
</dbReference>
<feature type="repeat" description="ANK" evidence="1">
    <location>
        <begin position="601"/>
        <end position="633"/>
    </location>
</feature>
<dbReference type="Pfam" id="PF12796">
    <property type="entry name" value="Ank_2"/>
    <property type="match status" value="1"/>
</dbReference>
<accession>A0A8R1DG27</accession>
<evidence type="ECO:0000313" key="4">
    <source>
        <dbReference type="Proteomes" id="UP000005237"/>
    </source>
</evidence>
<dbReference type="InterPro" id="IPR002110">
    <property type="entry name" value="Ankyrin_rpt"/>
</dbReference>
<proteinExistence type="predicted"/>
<dbReference type="InterPro" id="IPR036770">
    <property type="entry name" value="Ankyrin_rpt-contain_sf"/>
</dbReference>
<keyword evidence="2" id="KW-0472">Membrane</keyword>
<keyword evidence="1" id="KW-0040">ANK repeat</keyword>
<dbReference type="InterPro" id="IPR053345">
    <property type="entry name" value="Ankyrin_repeat-containing"/>
</dbReference>
<keyword evidence="2" id="KW-1133">Transmembrane helix</keyword>
<feature type="transmembrane region" description="Helical" evidence="2">
    <location>
        <begin position="506"/>
        <end position="532"/>
    </location>
</feature>
<dbReference type="InterPro" id="IPR036420">
    <property type="entry name" value="BRCT_dom_sf"/>
</dbReference>
<evidence type="ECO:0000256" key="1">
    <source>
        <dbReference type="PROSITE-ProRule" id="PRU00023"/>
    </source>
</evidence>
<reference evidence="4" key="1">
    <citation type="submission" date="2010-08" db="EMBL/GenBank/DDBJ databases">
        <authorList>
            <consortium name="Caenorhabditis japonica Sequencing Consortium"/>
            <person name="Wilson R.K."/>
        </authorList>
    </citation>
    <scope>NUCLEOTIDE SEQUENCE [LARGE SCALE GENOMIC DNA]</scope>
    <source>
        <strain evidence="4">DF5081</strain>
    </source>
</reference>